<feature type="domain" description="Soluble ligand binding" evidence="17">
    <location>
        <begin position="491"/>
        <end position="538"/>
    </location>
</feature>
<keyword evidence="13" id="KW-0998">Cell outer membrane</keyword>
<dbReference type="InterPro" id="IPR019554">
    <property type="entry name" value="Soluble_ligand-bd"/>
</dbReference>
<evidence type="ECO:0000256" key="15">
    <source>
        <dbReference type="SAM" id="Phobius"/>
    </source>
</evidence>
<dbReference type="GO" id="GO:0015159">
    <property type="term" value="F:polysaccharide transmembrane transporter activity"/>
    <property type="evidence" value="ECO:0007669"/>
    <property type="project" value="InterPro"/>
</dbReference>
<dbReference type="EMBL" id="JACHKT010000036">
    <property type="protein sequence ID" value="MBB6005141.1"/>
    <property type="molecule type" value="Genomic_DNA"/>
</dbReference>
<dbReference type="AlphaFoldDB" id="A0A841F067"/>
<dbReference type="GO" id="GO:0009279">
    <property type="term" value="C:cell outer membrane"/>
    <property type="evidence" value="ECO:0007669"/>
    <property type="project" value="UniProtKB-SubCell"/>
</dbReference>
<evidence type="ECO:0000256" key="4">
    <source>
        <dbReference type="ARBA" id="ARBA00022452"/>
    </source>
</evidence>
<keyword evidence="9" id="KW-0406">Ion transport</keyword>
<evidence type="ECO:0000313" key="20">
    <source>
        <dbReference type="Proteomes" id="UP000524404"/>
    </source>
</evidence>
<keyword evidence="20" id="KW-1185">Reference proteome</keyword>
<feature type="domain" description="Polysaccharide export protein N-terminal" evidence="16">
    <location>
        <begin position="146"/>
        <end position="210"/>
    </location>
</feature>
<keyword evidence="14" id="KW-0449">Lipoprotein</keyword>
<keyword evidence="5" id="KW-0762">Sugar transport</keyword>
<sequence>MSLQTKYCGKYYSYIWYIFFFSFFFCAKIQAQKKLNDFSDEQLKALFLKAQANGMSESQIKEAMLLKGYSSAQFDTLQERFTKKYFNNLQPNSPKEIISARQVIKPAIPFVKKDSFEHHSPKSAIFGASLFTQNNLSFEPDLRIATPKNYQLGPDDELNIDIFGNALDNYKVKISPEGTIKILNLAPIYINGLSIETASERIIKHLRQLYQGINLPQSGVSAQITLSNVRSIKVTLTGEVHRPGTYTISSLASVFNALYLSGGPSENGSFRNIRVIRNNKIVRIIDLYDFLLRADQKDNIRLQDQDIIRIADYETRVEIIGEVKRPMIFEVKSTENLKEILRFAGGFTDKAYTNLISLKRNTATGLKLFNITEDEVLTFIPKNGDKYTVGAILERYENRVQIKGAVFRAGEYALERGLSTVKELIKKAEGLKEEAFLNRATITRKQENNEPIIMAFDVGKLIRNEISDIPLQREDIVEISSIPSLREKRTVSIYGEVNKTGVFDFVEGLTIEDLILFANGFTDAASNTEIELSRRILDDDSTNTNHEQVKIFTFKIDRNLKLSSENSGFRLQAFDRIYVRKSPNYAVQKSVRINGEVNFSGVYTIKDKTQRITDLIHLAGGLKKEAFPKGAKFMRDSSVLAIDLAYILQNPNSSDNLLLLNGDYLEIPRTLETVKLSGEFLNPVAVTFRQHLNVKDYIRQAGGFTDKANKRKLYIKYANGISDKTRKFLIFYTYPKVEQGAEIIVPSKQNENIHKLSTGERIALVGAITSVSYLLVNISNNLK</sequence>
<evidence type="ECO:0000256" key="14">
    <source>
        <dbReference type="ARBA" id="ARBA00023288"/>
    </source>
</evidence>
<feature type="transmembrane region" description="Helical" evidence="15">
    <location>
        <begin position="12"/>
        <end position="31"/>
    </location>
</feature>
<reference evidence="19 20" key="1">
    <citation type="submission" date="2020-08" db="EMBL/GenBank/DDBJ databases">
        <title>Functional genomics of gut bacteria from endangered species of beetles.</title>
        <authorList>
            <person name="Carlos-Shanley C."/>
        </authorList>
    </citation>
    <scope>NUCLEOTIDE SEQUENCE [LARGE SCALE GENOMIC DNA]</scope>
    <source>
        <strain evidence="19 20">S00070</strain>
    </source>
</reference>
<gene>
    <name evidence="19" type="ORF">HNP25_003812</name>
</gene>
<evidence type="ECO:0000256" key="12">
    <source>
        <dbReference type="ARBA" id="ARBA00023139"/>
    </source>
</evidence>
<dbReference type="PANTHER" id="PTHR33619:SF3">
    <property type="entry name" value="POLYSACCHARIDE EXPORT PROTEIN GFCE-RELATED"/>
    <property type="match status" value="1"/>
</dbReference>
<evidence type="ECO:0000256" key="7">
    <source>
        <dbReference type="ARBA" id="ARBA00022729"/>
    </source>
</evidence>
<evidence type="ECO:0000256" key="1">
    <source>
        <dbReference type="ARBA" id="ARBA00004571"/>
    </source>
</evidence>
<dbReference type="RefSeq" id="WP_184136690.1">
    <property type="nucleotide sequence ID" value="NZ_JACHKT010000036.1"/>
</dbReference>
<dbReference type="PANTHER" id="PTHR33619">
    <property type="entry name" value="POLYSACCHARIDE EXPORT PROTEIN GFCE-RELATED"/>
    <property type="match status" value="1"/>
</dbReference>
<dbReference type="Proteomes" id="UP000524404">
    <property type="component" value="Unassembled WGS sequence"/>
</dbReference>
<accession>A0A841F067</accession>
<feature type="domain" description="SLBB" evidence="18">
    <location>
        <begin position="589"/>
        <end position="665"/>
    </location>
</feature>
<evidence type="ECO:0000259" key="17">
    <source>
        <dbReference type="Pfam" id="PF10531"/>
    </source>
</evidence>
<evidence type="ECO:0000256" key="8">
    <source>
        <dbReference type="ARBA" id="ARBA00023047"/>
    </source>
</evidence>
<keyword evidence="6 15" id="KW-0812">Transmembrane</keyword>
<comment type="caution">
    <text evidence="19">The sequence shown here is derived from an EMBL/GenBank/DDBJ whole genome shotgun (WGS) entry which is preliminary data.</text>
</comment>
<dbReference type="InterPro" id="IPR049712">
    <property type="entry name" value="Poly_export"/>
</dbReference>
<keyword evidence="7" id="KW-0732">Signal</keyword>
<dbReference type="Pfam" id="PF10531">
    <property type="entry name" value="SLBB"/>
    <property type="match status" value="4"/>
</dbReference>
<evidence type="ECO:0000313" key="19">
    <source>
        <dbReference type="EMBL" id="MBB6005141.1"/>
    </source>
</evidence>
<evidence type="ECO:0000256" key="3">
    <source>
        <dbReference type="ARBA" id="ARBA00022448"/>
    </source>
</evidence>
<dbReference type="InterPro" id="IPR054765">
    <property type="entry name" value="SLBB_dom"/>
</dbReference>
<evidence type="ECO:0000256" key="11">
    <source>
        <dbReference type="ARBA" id="ARBA00023136"/>
    </source>
</evidence>
<keyword evidence="3" id="KW-0813">Transport</keyword>
<feature type="domain" description="Soluble ligand binding" evidence="17">
    <location>
        <begin position="233"/>
        <end position="279"/>
    </location>
</feature>
<dbReference type="GO" id="GO:0006811">
    <property type="term" value="P:monoatomic ion transport"/>
    <property type="evidence" value="ECO:0007669"/>
    <property type="project" value="UniProtKB-KW"/>
</dbReference>
<keyword evidence="4" id="KW-1134">Transmembrane beta strand</keyword>
<keyword evidence="12" id="KW-0564">Palmitate</keyword>
<keyword evidence="11 15" id="KW-0472">Membrane</keyword>
<dbReference type="GO" id="GO:0046930">
    <property type="term" value="C:pore complex"/>
    <property type="evidence" value="ECO:0007669"/>
    <property type="project" value="UniProtKB-KW"/>
</dbReference>
<keyword evidence="10" id="KW-0626">Porin</keyword>
<organism evidence="19 20">
    <name type="scientific">Arcicella rosea</name>
    <dbReference type="NCBI Taxonomy" id="502909"/>
    <lineage>
        <taxon>Bacteria</taxon>
        <taxon>Pseudomonadati</taxon>
        <taxon>Bacteroidota</taxon>
        <taxon>Cytophagia</taxon>
        <taxon>Cytophagales</taxon>
        <taxon>Flectobacillaceae</taxon>
        <taxon>Arcicella</taxon>
    </lineage>
</organism>
<dbReference type="GO" id="GO:0015288">
    <property type="term" value="F:porin activity"/>
    <property type="evidence" value="ECO:0007669"/>
    <property type="project" value="UniProtKB-KW"/>
</dbReference>
<evidence type="ECO:0000256" key="2">
    <source>
        <dbReference type="ARBA" id="ARBA00009450"/>
    </source>
</evidence>
<comment type="subcellular location">
    <subcellularLocation>
        <location evidence="1">Cell outer membrane</location>
        <topology evidence="1">Multi-pass membrane protein</topology>
    </subcellularLocation>
</comment>
<feature type="domain" description="Soluble ligand binding" evidence="17">
    <location>
        <begin position="317"/>
        <end position="360"/>
    </location>
</feature>
<protein>
    <submittedName>
        <fullName evidence="19">Protein involved in polysaccharide export with SLBB domain</fullName>
    </submittedName>
</protein>
<dbReference type="Pfam" id="PF02563">
    <property type="entry name" value="Poly_export"/>
    <property type="match status" value="1"/>
</dbReference>
<feature type="domain" description="Soluble ligand binding" evidence="17">
    <location>
        <begin position="674"/>
        <end position="712"/>
    </location>
</feature>
<keyword evidence="15" id="KW-1133">Transmembrane helix</keyword>
<dbReference type="Pfam" id="PF22461">
    <property type="entry name" value="SLBB_2"/>
    <property type="match status" value="1"/>
</dbReference>
<evidence type="ECO:0000256" key="10">
    <source>
        <dbReference type="ARBA" id="ARBA00023114"/>
    </source>
</evidence>
<evidence type="ECO:0000256" key="6">
    <source>
        <dbReference type="ARBA" id="ARBA00022692"/>
    </source>
</evidence>
<evidence type="ECO:0000259" key="16">
    <source>
        <dbReference type="Pfam" id="PF02563"/>
    </source>
</evidence>
<evidence type="ECO:0000256" key="9">
    <source>
        <dbReference type="ARBA" id="ARBA00023065"/>
    </source>
</evidence>
<keyword evidence="8" id="KW-0625">Polysaccharide transport</keyword>
<evidence type="ECO:0000256" key="5">
    <source>
        <dbReference type="ARBA" id="ARBA00022597"/>
    </source>
</evidence>
<evidence type="ECO:0000256" key="13">
    <source>
        <dbReference type="ARBA" id="ARBA00023237"/>
    </source>
</evidence>
<dbReference type="Gene3D" id="3.10.560.10">
    <property type="entry name" value="Outer membrane lipoprotein wza domain like"/>
    <property type="match status" value="6"/>
</dbReference>
<dbReference type="InterPro" id="IPR003715">
    <property type="entry name" value="Poly_export_N"/>
</dbReference>
<name>A0A841F067_9BACT</name>
<proteinExistence type="inferred from homology"/>
<comment type="similarity">
    <text evidence="2">Belongs to the BexD/CtrA/VexA family.</text>
</comment>
<evidence type="ECO:0000259" key="18">
    <source>
        <dbReference type="Pfam" id="PF22461"/>
    </source>
</evidence>